<proteinExistence type="predicted"/>
<reference evidence="7" key="1">
    <citation type="journal article" date="2018" name="Nat. Microbiol.">
        <title>Leveraging single-cell genomics to expand the fungal tree of life.</title>
        <authorList>
            <person name="Ahrendt S.R."/>
            <person name="Quandt C.A."/>
            <person name="Ciobanu D."/>
            <person name="Clum A."/>
            <person name="Salamov A."/>
            <person name="Andreopoulos B."/>
            <person name="Cheng J.F."/>
            <person name="Woyke T."/>
            <person name="Pelin A."/>
            <person name="Henrissat B."/>
            <person name="Reynolds N.K."/>
            <person name="Benny G.L."/>
            <person name="Smith M.E."/>
            <person name="James T.Y."/>
            <person name="Grigoriev I.V."/>
        </authorList>
    </citation>
    <scope>NUCLEOTIDE SEQUENCE [LARGE SCALE GENOMIC DNA]</scope>
</reference>
<evidence type="ECO:0000313" key="6">
    <source>
        <dbReference type="EMBL" id="RKO86560.1"/>
    </source>
</evidence>
<evidence type="ECO:0000256" key="4">
    <source>
        <dbReference type="ARBA" id="ARBA00023242"/>
    </source>
</evidence>
<evidence type="ECO:0000256" key="1">
    <source>
        <dbReference type="ARBA" id="ARBA00004123"/>
    </source>
</evidence>
<feature type="domain" description="Velvet" evidence="5">
    <location>
        <begin position="1"/>
        <end position="112"/>
    </location>
</feature>
<keyword evidence="7" id="KW-1185">Reference proteome</keyword>
<feature type="non-terminal residue" evidence="6">
    <location>
        <position position="1"/>
    </location>
</feature>
<dbReference type="InterPro" id="IPR038491">
    <property type="entry name" value="Velvet_dom_sf"/>
</dbReference>
<dbReference type="Gene3D" id="2.60.40.3960">
    <property type="entry name" value="Velvet domain"/>
    <property type="match status" value="1"/>
</dbReference>
<keyword evidence="4" id="KW-0539">Nucleus</keyword>
<evidence type="ECO:0000256" key="3">
    <source>
        <dbReference type="ARBA" id="ARBA00023163"/>
    </source>
</evidence>
<dbReference type="PANTHER" id="PTHR33572:SF18">
    <property type="entry name" value="SPORE DEVELOPMENT REGULATOR VOSA"/>
    <property type="match status" value="1"/>
</dbReference>
<name>A0A4P9W730_9FUNG</name>
<dbReference type="AlphaFoldDB" id="A0A4P9W730"/>
<accession>A0A4P9W730</accession>
<dbReference type="OrthoDB" id="2137542at2759"/>
<evidence type="ECO:0000259" key="5">
    <source>
        <dbReference type="PROSITE" id="PS51821"/>
    </source>
</evidence>
<gene>
    <name evidence="6" type="ORF">BDK51DRAFT_11776</name>
</gene>
<dbReference type="EMBL" id="KZ998093">
    <property type="protein sequence ID" value="RKO86560.1"/>
    <property type="molecule type" value="Genomic_DNA"/>
</dbReference>
<dbReference type="Pfam" id="PF11754">
    <property type="entry name" value="Velvet"/>
    <property type="match status" value="1"/>
</dbReference>
<sequence length="118" mass="13106">NATWERSLIGSVVSSCHYLTDLGGSKGAYFIFPDLAIRIEGRFRLKLILSNLARYFLVPAKEVSDTERAAAIVGITVSDPFSSHTVRDWPGAKESSELSKHFADQGIKIPLRRKTRAK</sequence>
<organism evidence="6 7">
    <name type="scientific">Blyttiomyces helicus</name>
    <dbReference type="NCBI Taxonomy" id="388810"/>
    <lineage>
        <taxon>Eukaryota</taxon>
        <taxon>Fungi</taxon>
        <taxon>Fungi incertae sedis</taxon>
        <taxon>Chytridiomycota</taxon>
        <taxon>Chytridiomycota incertae sedis</taxon>
        <taxon>Chytridiomycetes</taxon>
        <taxon>Chytridiomycetes incertae sedis</taxon>
        <taxon>Blyttiomyces</taxon>
    </lineage>
</organism>
<keyword evidence="2" id="KW-0805">Transcription regulation</keyword>
<evidence type="ECO:0000256" key="2">
    <source>
        <dbReference type="ARBA" id="ARBA00023015"/>
    </source>
</evidence>
<feature type="non-terminal residue" evidence="6">
    <location>
        <position position="118"/>
    </location>
</feature>
<dbReference type="InterPro" id="IPR037525">
    <property type="entry name" value="Velvet_dom"/>
</dbReference>
<dbReference type="InterPro" id="IPR021740">
    <property type="entry name" value="Velvet"/>
</dbReference>
<comment type="subcellular location">
    <subcellularLocation>
        <location evidence="1">Nucleus</location>
    </subcellularLocation>
</comment>
<evidence type="ECO:0000313" key="7">
    <source>
        <dbReference type="Proteomes" id="UP000269721"/>
    </source>
</evidence>
<dbReference type="GO" id="GO:0005634">
    <property type="term" value="C:nucleus"/>
    <property type="evidence" value="ECO:0007669"/>
    <property type="project" value="UniProtKB-SubCell"/>
</dbReference>
<keyword evidence="3" id="KW-0804">Transcription</keyword>
<protein>
    <submittedName>
        <fullName evidence="6">Velvet factor</fullName>
    </submittedName>
</protein>
<dbReference type="PANTHER" id="PTHR33572">
    <property type="entry name" value="SPORE DEVELOPMENT REGULATOR VOSA"/>
    <property type="match status" value="1"/>
</dbReference>
<dbReference type="Proteomes" id="UP000269721">
    <property type="component" value="Unassembled WGS sequence"/>
</dbReference>
<dbReference type="PROSITE" id="PS51821">
    <property type="entry name" value="VELVET"/>
    <property type="match status" value="1"/>
</dbReference>